<dbReference type="Proteomes" id="UP001310248">
    <property type="component" value="Unassembled WGS sequence"/>
</dbReference>
<gene>
    <name evidence="1" type="ORF">SNR37_002483</name>
</gene>
<dbReference type="EMBL" id="JAYDYW010000004">
    <property type="protein sequence ID" value="MEE1673070.1"/>
    <property type="molecule type" value="Genomic_DNA"/>
</dbReference>
<evidence type="ECO:0000313" key="2">
    <source>
        <dbReference type="Proteomes" id="UP001310248"/>
    </source>
</evidence>
<keyword evidence="2" id="KW-1185">Reference proteome</keyword>
<organism evidence="1 2">
    <name type="scientific">Agarivorans aestuarii</name>
    <dbReference type="NCBI Taxonomy" id="1563703"/>
    <lineage>
        <taxon>Bacteria</taxon>
        <taxon>Pseudomonadati</taxon>
        <taxon>Pseudomonadota</taxon>
        <taxon>Gammaproteobacteria</taxon>
        <taxon>Alteromonadales</taxon>
        <taxon>Alteromonadaceae</taxon>
        <taxon>Agarivorans</taxon>
    </lineage>
</organism>
<reference evidence="2" key="1">
    <citation type="submission" date="2023-07" db="EMBL/GenBank/DDBJ databases">
        <title>Draft genome sequence of Agarivorans aestuarii strain ZMCS4, a CAZymes producing bacteria isolated from the marine brown algae Clodostephus spongiosus.</title>
        <authorList>
            <person name="Lorente B."/>
            <person name="Cabral C."/>
            <person name="Frias J."/>
            <person name="Faria J."/>
            <person name="Toubarro D."/>
        </authorList>
    </citation>
    <scope>NUCLEOTIDE SEQUENCE [LARGE SCALE GENOMIC DNA]</scope>
    <source>
        <strain evidence="2">ZMCS4</strain>
    </source>
</reference>
<proteinExistence type="predicted"/>
<evidence type="ECO:0008006" key="3">
    <source>
        <dbReference type="Google" id="ProtNLM"/>
    </source>
</evidence>
<accession>A0ABU7G1D5</accession>
<name>A0ABU7G1D5_9ALTE</name>
<reference evidence="1 2" key="2">
    <citation type="submission" date="2023-12" db="EMBL/GenBank/DDBJ databases">
        <authorList>
            <consortium name="Cladostephus spongiosus"/>
            <person name="Lorente B."/>
            <person name="Cabral C."/>
            <person name="Frias J."/>
            <person name="Faria J."/>
            <person name="Toubarro D."/>
        </authorList>
    </citation>
    <scope>NUCLEOTIDE SEQUENCE [LARGE SCALE GENOMIC DNA]</scope>
    <source>
        <strain evidence="1 2">ZMCS4</strain>
    </source>
</reference>
<protein>
    <recommendedName>
        <fullName evidence="3">Glyceraldehyde-3-phosphate dehydrogenase</fullName>
    </recommendedName>
</protein>
<sequence length="237" mass="25867">MIRVARADMSKHYFRQLLFTTFCTFSAQAFASFIEPIDGQFDLGHHLAENAYGFLPVPILITEPALGYGGGVAGVFLHESEKEKNYRKQQALTSLDSGAQLVPPAVTVVGAAGTENGSWLAFAGHRHSWLDDSIRYTGGIGVGQFKVDIYNDLGGLLPSDKAIRFNTNTKGVAGIQQLQFRVAKTPLMLGLKQTWSSTQISSDNEIIDAILNYTMGNKTNNSGLGLLAEYDTRNNLF</sequence>
<evidence type="ECO:0000313" key="1">
    <source>
        <dbReference type="EMBL" id="MEE1673070.1"/>
    </source>
</evidence>
<dbReference type="RefSeq" id="WP_329774446.1">
    <property type="nucleotide sequence ID" value="NZ_JAYDYW010000004.1"/>
</dbReference>
<comment type="caution">
    <text evidence="1">The sequence shown here is derived from an EMBL/GenBank/DDBJ whole genome shotgun (WGS) entry which is preliminary data.</text>
</comment>